<keyword evidence="16" id="KW-1185">Reference proteome</keyword>
<evidence type="ECO:0000256" key="4">
    <source>
        <dbReference type="ARBA" id="ARBA00022737"/>
    </source>
</evidence>
<feature type="region of interest" description="Disordered" evidence="13">
    <location>
        <begin position="1"/>
        <end position="30"/>
    </location>
</feature>
<comment type="caution">
    <text evidence="15">The sequence shown here is derived from an EMBL/GenBank/DDBJ whole genome shotgun (WGS) entry which is preliminary data.</text>
</comment>
<evidence type="ECO:0000259" key="14">
    <source>
        <dbReference type="PROSITE" id="PS50157"/>
    </source>
</evidence>
<dbReference type="PROSITE" id="PS50157">
    <property type="entry name" value="ZINC_FINGER_C2H2_2"/>
    <property type="match status" value="2"/>
</dbReference>
<feature type="compositionally biased region" description="Polar residues" evidence="13">
    <location>
        <begin position="1059"/>
        <end position="1081"/>
    </location>
</feature>
<evidence type="ECO:0000256" key="10">
    <source>
        <dbReference type="ARBA" id="ARBA00023242"/>
    </source>
</evidence>
<keyword evidence="3" id="KW-0479">Metal-binding</keyword>
<evidence type="ECO:0000313" key="15">
    <source>
        <dbReference type="EMBL" id="ORX46650.1"/>
    </source>
</evidence>
<dbReference type="InterPro" id="IPR036236">
    <property type="entry name" value="Znf_C2H2_sf"/>
</dbReference>
<keyword evidence="12" id="KW-0175">Coiled coil</keyword>
<comment type="similarity">
    <text evidence="2">Belongs to the krueppel C2H2-type zinc-finger protein family.</text>
</comment>
<evidence type="ECO:0000256" key="3">
    <source>
        <dbReference type="ARBA" id="ARBA00022723"/>
    </source>
</evidence>
<dbReference type="Pfam" id="PF00096">
    <property type="entry name" value="zf-C2H2"/>
    <property type="match status" value="1"/>
</dbReference>
<dbReference type="SMART" id="SM00355">
    <property type="entry name" value="ZnF_C2H2"/>
    <property type="match status" value="2"/>
</dbReference>
<keyword evidence="8" id="KW-0238">DNA-binding</keyword>
<evidence type="ECO:0000256" key="11">
    <source>
        <dbReference type="PROSITE-ProRule" id="PRU00042"/>
    </source>
</evidence>
<dbReference type="SUPFAM" id="SSF57667">
    <property type="entry name" value="beta-beta-alpha zinc fingers"/>
    <property type="match status" value="1"/>
</dbReference>
<dbReference type="GO" id="GO:0000981">
    <property type="term" value="F:DNA-binding transcription factor activity, RNA polymerase II-specific"/>
    <property type="evidence" value="ECO:0007669"/>
    <property type="project" value="TreeGrafter"/>
</dbReference>
<feature type="compositionally biased region" description="Basic and acidic residues" evidence="13">
    <location>
        <begin position="1045"/>
        <end position="1057"/>
    </location>
</feature>
<feature type="domain" description="C2H2-type" evidence="14">
    <location>
        <begin position="1275"/>
        <end position="1302"/>
    </location>
</feature>
<dbReference type="STRING" id="1754191.A0A1Y1V506"/>
<organism evidence="15 16">
    <name type="scientific">Piromyces finnis</name>
    <dbReference type="NCBI Taxonomy" id="1754191"/>
    <lineage>
        <taxon>Eukaryota</taxon>
        <taxon>Fungi</taxon>
        <taxon>Fungi incertae sedis</taxon>
        <taxon>Chytridiomycota</taxon>
        <taxon>Chytridiomycota incertae sedis</taxon>
        <taxon>Neocallimastigomycetes</taxon>
        <taxon>Neocallimastigales</taxon>
        <taxon>Neocallimastigaceae</taxon>
        <taxon>Piromyces</taxon>
    </lineage>
</organism>
<proteinExistence type="inferred from homology"/>
<dbReference type="PANTHER" id="PTHR24384:SF189">
    <property type="entry name" value="C2H2-TYPE DOMAIN-CONTAINING PROTEIN-RELATED"/>
    <property type="match status" value="1"/>
</dbReference>
<feature type="compositionally biased region" description="Polar residues" evidence="13">
    <location>
        <begin position="15"/>
        <end position="30"/>
    </location>
</feature>
<dbReference type="OrthoDB" id="8922241at2759"/>
<feature type="coiled-coil region" evidence="12">
    <location>
        <begin position="115"/>
        <end position="155"/>
    </location>
</feature>
<accession>A0A1Y1V506</accession>
<feature type="domain" description="C2H2-type" evidence="14">
    <location>
        <begin position="1247"/>
        <end position="1274"/>
    </location>
</feature>
<keyword evidence="4" id="KW-0677">Repeat</keyword>
<protein>
    <recommendedName>
        <fullName evidence="14">C2H2-type domain-containing protein</fullName>
    </recommendedName>
</protein>
<evidence type="ECO:0000256" key="6">
    <source>
        <dbReference type="ARBA" id="ARBA00022833"/>
    </source>
</evidence>
<sequence length="1370" mass="152362">MNSIPSSLPSSTRSVNYSSLNSEESTNFTMNSSLTNDLTVSSNESQEPVLPTRISSFLSRNQAMNAMAKLHSWNQAIPRPDVSNRGIYNVQASKVNTLNASHSLSNPQITKNETLLQLQKQLHQQQLTQQKLQKLQQSQQQIQELQNQIHKQQQLQQYQQMKKYQSQIYQQQLQLQQAASNNDVIPTRTISSISYANKNNIAKDILILQQQQKQIQNSLSSLINLQANSGTLPEESLLSLQQQQQQQQHLLNQITNKTLLSQNIAKTSINPNLLDPLGNPGNPNEATNNNLLSLQQINSSNLQPTFALNSSQRKLSVDSNGNVSTLTSQLGLSHQSSSNSLQNQLPDKTILGISNNNISNEDILNIPSQTTQLPTNISTESLLSLQQQGNISNEDLLTLQNNISNEDILTLQSTPNISNEDLLTLQENLSNEDILSLHNNFSNESILAVQPSSGSGLVPISNNSQESLLNLQQRNYQNNLLKNTLSTAQPNNLSDENLYSLQHQNSLTSHATLSNESLLQLGTAKTPSNLLGKITKEELIALQNNNLSNESLLALQASNNSSSDLNLLNQKPLTLSNPDISEKNIKQMLQNQNTNIALQKQEYQKLYKLQLRQQLTQQEQLKSIYNMSKVKPSSTPSTNPNSIERSMTLPNQNLFPPIIPHQNSINSMKSADFEKSLPRNHPEWMNYRDLNDAASFISMEDDSETNTLYSLETLTMNDSASSIQSKPSVDSRSTIFLRVPSIQSSYNPMSHANSINSVHSGSTQATKISAASLNLAPQKAGLNEAGSYPHISRNYAVRMNPLAMTQLQTLPGNDPKNEFVPKEELYNNFNEKLTLKDISKFETNTPDPTQLKPIKDEFIHSTADIGMEVDTKSDITLNSSLNINPNTLTNYSLMSKSSINIQNPSSLLSKNNHLQQNISSAKDALNLTMNMNSTEELTKISNDLEHENPEAVNTILSPAQKLFPTLSNKKSNHSVDSTYPLPNRTSSTMISLDDIILKNNFDFDSYYNYGSIKSANTKVDTSDVAKNQLKTESSVDTFKGMIDPRGGHDSNGPKDNDSDSNMSITEESNQHTNQVQPTSSVYVPHPPQATNKYLSSDMMDTDENTAAYLNSSNLLSTQANPLLNVNDSTVNLASSIYSNSSTANNKANIYNSTTTQAKSSTTNIFSNPKISSIYSNPKSNPVSNYSSSVTIMNNTPPIINSQNLISKKSRSMYVSPYNDYGKNIRTNNTYTNNYTYIRTSHIGERPFACDKCSSSFSRKHDLKRHEKLHTGVRPYVCKICNKSYTRSDALARHLKSEPGKESGCALRLKMLENEKREKEEKERKEKQMNANKSDKKDKANKDIKGKTKTSNVTVTTSTTTTTTSTKDQQK</sequence>
<name>A0A1Y1V506_9FUNG</name>
<feature type="compositionally biased region" description="Basic and acidic residues" evidence="13">
    <location>
        <begin position="1312"/>
        <end position="1345"/>
    </location>
</feature>
<dbReference type="GO" id="GO:0005634">
    <property type="term" value="C:nucleus"/>
    <property type="evidence" value="ECO:0007669"/>
    <property type="project" value="UniProtKB-SubCell"/>
</dbReference>
<evidence type="ECO:0000313" key="16">
    <source>
        <dbReference type="Proteomes" id="UP000193719"/>
    </source>
</evidence>
<evidence type="ECO:0000256" key="2">
    <source>
        <dbReference type="ARBA" id="ARBA00006991"/>
    </source>
</evidence>
<evidence type="ECO:0000256" key="9">
    <source>
        <dbReference type="ARBA" id="ARBA00023163"/>
    </source>
</evidence>
<dbReference type="InterPro" id="IPR013087">
    <property type="entry name" value="Znf_C2H2_type"/>
</dbReference>
<dbReference type="InterPro" id="IPR050752">
    <property type="entry name" value="C2H2-ZF_domain"/>
</dbReference>
<feature type="compositionally biased region" description="Low complexity" evidence="13">
    <location>
        <begin position="1348"/>
        <end position="1370"/>
    </location>
</feature>
<keyword evidence="7" id="KW-0805">Transcription regulation</keyword>
<reference evidence="15 16" key="2">
    <citation type="submission" date="2016-08" db="EMBL/GenBank/DDBJ databases">
        <title>Pervasive Adenine N6-methylation of Active Genes in Fungi.</title>
        <authorList>
            <consortium name="DOE Joint Genome Institute"/>
            <person name="Mondo S.J."/>
            <person name="Dannebaum R.O."/>
            <person name="Kuo R.C."/>
            <person name="Labutti K."/>
            <person name="Haridas S."/>
            <person name="Kuo A."/>
            <person name="Salamov A."/>
            <person name="Ahrendt S.R."/>
            <person name="Lipzen A."/>
            <person name="Sullivan W."/>
            <person name="Andreopoulos W.B."/>
            <person name="Clum A."/>
            <person name="Lindquist E."/>
            <person name="Daum C."/>
            <person name="Ramamoorthy G.K."/>
            <person name="Gryganskyi A."/>
            <person name="Culley D."/>
            <person name="Magnuson J.K."/>
            <person name="James T.Y."/>
            <person name="O'Malley M.A."/>
            <person name="Stajich J.E."/>
            <person name="Spatafora J.W."/>
            <person name="Visel A."/>
            <person name="Grigoriev I.V."/>
        </authorList>
    </citation>
    <scope>NUCLEOTIDE SEQUENCE [LARGE SCALE GENOMIC DNA]</scope>
    <source>
        <strain evidence="16">finn</strain>
    </source>
</reference>
<keyword evidence="6" id="KW-0862">Zinc</keyword>
<feature type="region of interest" description="Disordered" evidence="13">
    <location>
        <begin position="1035"/>
        <end position="1094"/>
    </location>
</feature>
<feature type="compositionally biased region" description="Low complexity" evidence="13">
    <location>
        <begin position="1"/>
        <end position="14"/>
    </location>
</feature>
<keyword evidence="9" id="KW-0804">Transcription</keyword>
<dbReference type="PANTHER" id="PTHR24384">
    <property type="entry name" value="FINGER PUTATIVE TRANSCRIPTION FACTOR FAMILY-RELATED"/>
    <property type="match status" value="1"/>
</dbReference>
<dbReference type="PROSITE" id="PS00028">
    <property type="entry name" value="ZINC_FINGER_C2H2_1"/>
    <property type="match status" value="1"/>
</dbReference>
<keyword evidence="5 11" id="KW-0863">Zinc-finger</keyword>
<reference evidence="15 16" key="1">
    <citation type="submission" date="2016-08" db="EMBL/GenBank/DDBJ databases">
        <title>Genomes of anaerobic fungi encode conserved fungal cellulosomes for biomass hydrolysis.</title>
        <authorList>
            <consortium name="DOE Joint Genome Institute"/>
            <person name="Haitjema C.H."/>
            <person name="Gilmore S.P."/>
            <person name="Henske J.K."/>
            <person name="Solomon K.V."/>
            <person name="De Groot R."/>
            <person name="Kuo A."/>
            <person name="Mondo S.J."/>
            <person name="Salamov A.A."/>
            <person name="Labutti K."/>
            <person name="Zhao Z."/>
            <person name="Chiniquy J."/>
            <person name="Barry K."/>
            <person name="Brewer H.M."/>
            <person name="Purvine S.O."/>
            <person name="Wright A.T."/>
            <person name="Boxma B."/>
            <person name="Van Alen T."/>
            <person name="Hackstein J.H."/>
            <person name="Baker S.E."/>
            <person name="Grigoriev I.V."/>
            <person name="O'Malley M.A."/>
        </authorList>
    </citation>
    <scope>NUCLEOTIDE SEQUENCE [LARGE SCALE GENOMIC DNA]</scope>
    <source>
        <strain evidence="16">finn</strain>
    </source>
</reference>
<evidence type="ECO:0000256" key="1">
    <source>
        <dbReference type="ARBA" id="ARBA00004123"/>
    </source>
</evidence>
<keyword evidence="10" id="KW-0539">Nucleus</keyword>
<evidence type="ECO:0000256" key="12">
    <source>
        <dbReference type="SAM" id="Coils"/>
    </source>
</evidence>
<evidence type="ECO:0000256" key="7">
    <source>
        <dbReference type="ARBA" id="ARBA00023015"/>
    </source>
</evidence>
<dbReference type="Proteomes" id="UP000193719">
    <property type="component" value="Unassembled WGS sequence"/>
</dbReference>
<evidence type="ECO:0000256" key="5">
    <source>
        <dbReference type="ARBA" id="ARBA00022771"/>
    </source>
</evidence>
<dbReference type="EMBL" id="MCFH01000034">
    <property type="protein sequence ID" value="ORX46650.1"/>
    <property type="molecule type" value="Genomic_DNA"/>
</dbReference>
<dbReference type="GO" id="GO:0008270">
    <property type="term" value="F:zinc ion binding"/>
    <property type="evidence" value="ECO:0007669"/>
    <property type="project" value="UniProtKB-KW"/>
</dbReference>
<dbReference type="FunFam" id="3.30.160.60:FF:001156">
    <property type="entry name" value="Zinc finger protein 407"/>
    <property type="match status" value="1"/>
</dbReference>
<evidence type="ECO:0000256" key="8">
    <source>
        <dbReference type="ARBA" id="ARBA00023125"/>
    </source>
</evidence>
<evidence type="ECO:0000256" key="13">
    <source>
        <dbReference type="SAM" id="MobiDB-lite"/>
    </source>
</evidence>
<dbReference type="Gene3D" id="3.30.160.60">
    <property type="entry name" value="Classic Zinc Finger"/>
    <property type="match status" value="2"/>
</dbReference>
<comment type="subcellular location">
    <subcellularLocation>
        <location evidence="1">Nucleus</location>
    </subcellularLocation>
</comment>
<feature type="region of interest" description="Disordered" evidence="13">
    <location>
        <begin position="1312"/>
        <end position="1370"/>
    </location>
</feature>
<gene>
    <name evidence="15" type="ORF">BCR36DRAFT_585115</name>
</gene>
<dbReference type="GO" id="GO:0000978">
    <property type="term" value="F:RNA polymerase II cis-regulatory region sequence-specific DNA binding"/>
    <property type="evidence" value="ECO:0007669"/>
    <property type="project" value="TreeGrafter"/>
</dbReference>
<dbReference type="FunFam" id="3.30.160.60:FF:000446">
    <property type="entry name" value="Zinc finger protein"/>
    <property type="match status" value="1"/>
</dbReference>